<dbReference type="OrthoDB" id="5544375at2759"/>
<proteinExistence type="predicted"/>
<feature type="compositionally biased region" description="Polar residues" evidence="1">
    <location>
        <begin position="1"/>
        <end position="16"/>
    </location>
</feature>
<evidence type="ECO:0008006" key="4">
    <source>
        <dbReference type="Google" id="ProtNLM"/>
    </source>
</evidence>
<feature type="compositionally biased region" description="Basic and acidic residues" evidence="1">
    <location>
        <begin position="115"/>
        <end position="124"/>
    </location>
</feature>
<sequence length="192" mass="21212">MGSGGSKQTADPSQHVFSAETPVRFSQQVLDQLQNSPQTDSTRARNIELQVQQRVQTELARIRDIEASRLVDLAASITPENDEEPSSPTSGSDSDSNSESLGSKISSALTGGSADADKTHSSVKAEIEKMKAKLDSRRKLEKPSAEVEKAKDDLVQCLRVNDRRPLDCWKEVEEFKVQVGKLERVFLEKSLR</sequence>
<dbReference type="Pfam" id="PF07956">
    <property type="entry name" value="DUF1690"/>
    <property type="match status" value="1"/>
</dbReference>
<dbReference type="InterPro" id="IPR012471">
    <property type="entry name" value="DUF1690"/>
</dbReference>
<evidence type="ECO:0000313" key="3">
    <source>
        <dbReference type="Proteomes" id="UP000799538"/>
    </source>
</evidence>
<gene>
    <name evidence="2" type="ORF">BDZ85DRAFT_253857</name>
</gene>
<feature type="region of interest" description="Disordered" evidence="1">
    <location>
        <begin position="1"/>
        <end position="50"/>
    </location>
</feature>
<evidence type="ECO:0000313" key="2">
    <source>
        <dbReference type="EMBL" id="KAF2227188.1"/>
    </source>
</evidence>
<dbReference type="EMBL" id="ML992501">
    <property type="protein sequence ID" value="KAF2227188.1"/>
    <property type="molecule type" value="Genomic_DNA"/>
</dbReference>
<keyword evidence="3" id="KW-1185">Reference proteome</keyword>
<organism evidence="2 3">
    <name type="scientific">Elsinoe ampelina</name>
    <dbReference type="NCBI Taxonomy" id="302913"/>
    <lineage>
        <taxon>Eukaryota</taxon>
        <taxon>Fungi</taxon>
        <taxon>Dikarya</taxon>
        <taxon>Ascomycota</taxon>
        <taxon>Pezizomycotina</taxon>
        <taxon>Dothideomycetes</taxon>
        <taxon>Dothideomycetidae</taxon>
        <taxon>Myriangiales</taxon>
        <taxon>Elsinoaceae</taxon>
        <taxon>Elsinoe</taxon>
    </lineage>
</organism>
<reference evidence="3" key="1">
    <citation type="journal article" date="2020" name="Stud. Mycol.">
        <title>101 Dothideomycetes genomes: A test case for predicting lifestyles and emergence of pathogens.</title>
        <authorList>
            <person name="Haridas S."/>
            <person name="Albert R."/>
            <person name="Binder M."/>
            <person name="Bloem J."/>
            <person name="LaButti K."/>
            <person name="Salamov A."/>
            <person name="Andreopoulos B."/>
            <person name="Baker S."/>
            <person name="Barry K."/>
            <person name="Bills G."/>
            <person name="Bluhm B."/>
            <person name="Cannon C."/>
            <person name="Castanera R."/>
            <person name="Culley D."/>
            <person name="Daum C."/>
            <person name="Ezra D."/>
            <person name="Gonzalez J."/>
            <person name="Henrissat B."/>
            <person name="Kuo A."/>
            <person name="Liang C."/>
            <person name="Lipzen A."/>
            <person name="Lutzoni F."/>
            <person name="Magnuson J."/>
            <person name="Mondo S."/>
            <person name="Nolan M."/>
            <person name="Ohm R."/>
            <person name="Pangilinan J."/>
            <person name="Park H.-J."/>
            <person name="Ramirez L."/>
            <person name="Alfaro M."/>
            <person name="Sun H."/>
            <person name="Tritt A."/>
            <person name="Yoshinaga Y."/>
            <person name="Zwiers L.-H."/>
            <person name="Turgeon B."/>
            <person name="Goodwin S."/>
            <person name="Spatafora J."/>
            <person name="Crous P."/>
            <person name="Grigoriev I."/>
        </authorList>
    </citation>
    <scope>NUCLEOTIDE SEQUENCE [LARGE SCALE GENOMIC DNA]</scope>
    <source>
        <strain evidence="3">CECT 20119</strain>
    </source>
</reference>
<feature type="compositionally biased region" description="Low complexity" evidence="1">
    <location>
        <begin position="86"/>
        <end position="103"/>
    </location>
</feature>
<dbReference type="Proteomes" id="UP000799538">
    <property type="component" value="Unassembled WGS sequence"/>
</dbReference>
<evidence type="ECO:0000256" key="1">
    <source>
        <dbReference type="SAM" id="MobiDB-lite"/>
    </source>
</evidence>
<feature type="compositionally biased region" description="Polar residues" evidence="1">
    <location>
        <begin position="24"/>
        <end position="41"/>
    </location>
</feature>
<accession>A0A6A6GNJ7</accession>
<feature type="region of interest" description="Disordered" evidence="1">
    <location>
        <begin position="74"/>
        <end position="124"/>
    </location>
</feature>
<dbReference type="AlphaFoldDB" id="A0A6A6GNJ7"/>
<name>A0A6A6GNJ7_9PEZI</name>
<protein>
    <recommendedName>
        <fullName evidence="4">DUF1690-domain-containing protein</fullName>
    </recommendedName>
</protein>